<organism evidence="1 2">
    <name type="scientific">Stigmatella aurantiaca (strain DW4/3-1)</name>
    <dbReference type="NCBI Taxonomy" id="378806"/>
    <lineage>
        <taxon>Bacteria</taxon>
        <taxon>Pseudomonadati</taxon>
        <taxon>Myxococcota</taxon>
        <taxon>Myxococcia</taxon>
        <taxon>Myxococcales</taxon>
        <taxon>Cystobacterineae</taxon>
        <taxon>Archangiaceae</taxon>
        <taxon>Stigmatella</taxon>
    </lineage>
</organism>
<sequence>MGLMPFLLRILALLLVLTTGGVFQTLALASEGTVACADEEESGQPCADCALCLCCPLRAAPSAPRVEVRVLIPASLPPPAPQALNTPVSSGVLADIFRPPRA</sequence>
<reference evidence="1 2" key="1">
    <citation type="submission" date="2006-04" db="EMBL/GenBank/DDBJ databases">
        <authorList>
            <person name="Nierman W.C."/>
        </authorList>
    </citation>
    <scope>NUCLEOTIDE SEQUENCE [LARGE SCALE GENOMIC DNA]</scope>
    <source>
        <strain evidence="1 2">DW4/3-1</strain>
    </source>
</reference>
<proteinExistence type="predicted"/>
<dbReference type="PATRIC" id="fig|378806.16.peg.8409"/>
<dbReference type="Proteomes" id="UP000032702">
    <property type="component" value="Unassembled WGS sequence"/>
</dbReference>
<dbReference type="AlphaFoldDB" id="Q09BI8"/>
<protein>
    <submittedName>
        <fullName evidence="1">Uncharacterized protein</fullName>
    </submittedName>
</protein>
<comment type="caution">
    <text evidence="1">The sequence shown here is derived from an EMBL/GenBank/DDBJ whole genome shotgun (WGS) entry which is preliminary data.</text>
</comment>
<gene>
    <name evidence="1" type="ORF">STIAU_8685</name>
</gene>
<evidence type="ECO:0000313" key="2">
    <source>
        <dbReference type="Proteomes" id="UP000032702"/>
    </source>
</evidence>
<evidence type="ECO:0000313" key="1">
    <source>
        <dbReference type="EMBL" id="EAU69019.1"/>
    </source>
</evidence>
<dbReference type="EMBL" id="AAMD01000009">
    <property type="protein sequence ID" value="EAU69019.1"/>
    <property type="molecule type" value="Genomic_DNA"/>
</dbReference>
<name>Q09BI8_STIAD</name>
<accession>Q09BI8</accession>